<dbReference type="PANTHER" id="PTHR45527">
    <property type="entry name" value="NONRIBOSOMAL PEPTIDE SYNTHETASE"/>
    <property type="match status" value="1"/>
</dbReference>
<feature type="domain" description="Carrier" evidence="6">
    <location>
        <begin position="2046"/>
        <end position="2121"/>
    </location>
</feature>
<dbReference type="Gene3D" id="3.40.50.12780">
    <property type="entry name" value="N-terminal domain of ligase-like"/>
    <property type="match status" value="2"/>
</dbReference>
<dbReference type="Gene3D" id="3.30.559.30">
    <property type="entry name" value="Nonribosomal peptide synthetase, condensation domain"/>
    <property type="match status" value="2"/>
</dbReference>
<dbReference type="InterPro" id="IPR000873">
    <property type="entry name" value="AMP-dep_synth/lig_dom"/>
</dbReference>
<dbReference type="InterPro" id="IPR020806">
    <property type="entry name" value="PKS_PP-bd"/>
</dbReference>
<proteinExistence type="inferred from homology"/>
<dbReference type="InterPro" id="IPR042099">
    <property type="entry name" value="ANL_N_sf"/>
</dbReference>
<dbReference type="FunFam" id="2.30.38.10:FF:000001">
    <property type="entry name" value="Non-ribosomal peptide synthetase PvdI"/>
    <property type="match status" value="1"/>
</dbReference>
<evidence type="ECO:0000256" key="1">
    <source>
        <dbReference type="ARBA" id="ARBA00001957"/>
    </source>
</evidence>
<dbReference type="Pfam" id="PF00501">
    <property type="entry name" value="AMP-binding"/>
    <property type="match status" value="2"/>
</dbReference>
<keyword evidence="4" id="KW-0597">Phosphoprotein</keyword>
<dbReference type="InterPro" id="IPR010071">
    <property type="entry name" value="AA_adenyl_dom"/>
</dbReference>
<dbReference type="RefSeq" id="WP_200323059.1">
    <property type="nucleotide sequence ID" value="NZ_JAENJH010000008.1"/>
</dbReference>
<dbReference type="Gene3D" id="3.30.300.30">
    <property type="match status" value="2"/>
</dbReference>
<dbReference type="CDD" id="cd05930">
    <property type="entry name" value="A_NRPS"/>
    <property type="match status" value="1"/>
</dbReference>
<feature type="region of interest" description="Disordered" evidence="5">
    <location>
        <begin position="1"/>
        <end position="36"/>
    </location>
</feature>
<keyword evidence="3" id="KW-0596">Phosphopantetheine</keyword>
<comment type="caution">
    <text evidence="7">The sequence shown here is derived from an EMBL/GenBank/DDBJ whole genome shotgun (WGS) entry which is preliminary data.</text>
</comment>
<dbReference type="InterPro" id="IPR020845">
    <property type="entry name" value="AMP-binding_CS"/>
</dbReference>
<dbReference type="InterPro" id="IPR006162">
    <property type="entry name" value="Ppantetheine_attach_site"/>
</dbReference>
<evidence type="ECO:0000256" key="3">
    <source>
        <dbReference type="ARBA" id="ARBA00022450"/>
    </source>
</evidence>
<evidence type="ECO:0000256" key="2">
    <source>
        <dbReference type="ARBA" id="ARBA00006432"/>
    </source>
</evidence>
<dbReference type="FunFam" id="3.40.50.980:FF:000001">
    <property type="entry name" value="Non-ribosomal peptide synthetase"/>
    <property type="match status" value="1"/>
</dbReference>
<dbReference type="GO" id="GO:0031177">
    <property type="term" value="F:phosphopantetheine binding"/>
    <property type="evidence" value="ECO:0007669"/>
    <property type="project" value="InterPro"/>
</dbReference>
<dbReference type="FunFam" id="1.10.1200.10:FF:000005">
    <property type="entry name" value="Nonribosomal peptide synthetase 1"/>
    <property type="match status" value="1"/>
</dbReference>
<organism evidence="7 8">
    <name type="scientific">Prauserella cavernicola</name>
    <dbReference type="NCBI Taxonomy" id="2800127"/>
    <lineage>
        <taxon>Bacteria</taxon>
        <taxon>Bacillati</taxon>
        <taxon>Actinomycetota</taxon>
        <taxon>Actinomycetes</taxon>
        <taxon>Pseudonocardiales</taxon>
        <taxon>Pseudonocardiaceae</taxon>
        <taxon>Prauserella</taxon>
    </lineage>
</organism>
<dbReference type="PROSITE" id="PS00012">
    <property type="entry name" value="PHOSPHOPANTETHEINE"/>
    <property type="match status" value="2"/>
</dbReference>
<dbReference type="Gene3D" id="3.40.50.1820">
    <property type="entry name" value="alpha/beta hydrolase"/>
    <property type="match status" value="1"/>
</dbReference>
<dbReference type="PROSITE" id="PS50075">
    <property type="entry name" value="CARRIER"/>
    <property type="match status" value="2"/>
</dbReference>
<dbReference type="EMBL" id="JAENJH010000008">
    <property type="protein sequence ID" value="MBK1787886.1"/>
    <property type="molecule type" value="Genomic_DNA"/>
</dbReference>
<comment type="cofactor">
    <cofactor evidence="1">
        <name>pantetheine 4'-phosphate</name>
        <dbReference type="ChEBI" id="CHEBI:47942"/>
    </cofactor>
</comment>
<dbReference type="Pfam" id="PF00668">
    <property type="entry name" value="Condensation"/>
    <property type="match status" value="2"/>
</dbReference>
<evidence type="ECO:0000313" key="7">
    <source>
        <dbReference type="EMBL" id="MBK1787886.1"/>
    </source>
</evidence>
<dbReference type="InterPro" id="IPR029058">
    <property type="entry name" value="AB_hydrolase_fold"/>
</dbReference>
<feature type="compositionally biased region" description="Basic and acidic residues" evidence="5">
    <location>
        <begin position="15"/>
        <end position="36"/>
    </location>
</feature>
<evidence type="ECO:0000259" key="6">
    <source>
        <dbReference type="PROSITE" id="PS50075"/>
    </source>
</evidence>
<dbReference type="FunFam" id="3.30.300.30:FF:000010">
    <property type="entry name" value="Enterobactin synthetase component F"/>
    <property type="match status" value="1"/>
</dbReference>
<reference evidence="7" key="1">
    <citation type="submission" date="2020-12" db="EMBL/GenBank/DDBJ databases">
        <title>Prauserella sp. ASG 168, a novel actinomycete isolated from cave rock.</title>
        <authorList>
            <person name="Suriyachadkun C."/>
        </authorList>
    </citation>
    <scope>NUCLEOTIDE SEQUENCE</scope>
    <source>
        <strain evidence="7">ASG 168</strain>
    </source>
</reference>
<dbReference type="GO" id="GO:0047527">
    <property type="term" value="F:2,3-dihydroxybenzoate-serine ligase activity"/>
    <property type="evidence" value="ECO:0007669"/>
    <property type="project" value="TreeGrafter"/>
</dbReference>
<dbReference type="FunFam" id="3.40.50.12780:FF:000012">
    <property type="entry name" value="Non-ribosomal peptide synthetase"/>
    <property type="match status" value="1"/>
</dbReference>
<dbReference type="PANTHER" id="PTHR45527:SF1">
    <property type="entry name" value="FATTY ACID SYNTHASE"/>
    <property type="match status" value="1"/>
</dbReference>
<dbReference type="CDD" id="cd17643">
    <property type="entry name" value="A_NRPS_Cytc1-like"/>
    <property type="match status" value="1"/>
</dbReference>
<dbReference type="Pfam" id="PF00550">
    <property type="entry name" value="PP-binding"/>
    <property type="match status" value="2"/>
</dbReference>
<dbReference type="InterPro" id="IPR025110">
    <property type="entry name" value="AMP-bd_C"/>
</dbReference>
<dbReference type="GO" id="GO:0008610">
    <property type="term" value="P:lipid biosynthetic process"/>
    <property type="evidence" value="ECO:0007669"/>
    <property type="project" value="UniProtKB-ARBA"/>
</dbReference>
<dbReference type="Gene3D" id="1.10.1200.10">
    <property type="entry name" value="ACP-like"/>
    <property type="match status" value="2"/>
</dbReference>
<dbReference type="FunFam" id="1.10.1200.10:FF:000016">
    <property type="entry name" value="Non-ribosomal peptide synthase"/>
    <property type="match status" value="1"/>
</dbReference>
<dbReference type="InterPro" id="IPR036736">
    <property type="entry name" value="ACP-like_sf"/>
</dbReference>
<dbReference type="Proteomes" id="UP000635245">
    <property type="component" value="Unassembled WGS sequence"/>
</dbReference>
<evidence type="ECO:0000256" key="5">
    <source>
        <dbReference type="SAM" id="MobiDB-lite"/>
    </source>
</evidence>
<accession>A0A934V415</accession>
<dbReference type="Gene3D" id="3.30.559.10">
    <property type="entry name" value="Chloramphenicol acetyltransferase-like domain"/>
    <property type="match status" value="2"/>
</dbReference>
<dbReference type="InterPro" id="IPR045851">
    <property type="entry name" value="AMP-bd_C_sf"/>
</dbReference>
<dbReference type="PROSITE" id="PS00455">
    <property type="entry name" value="AMP_BINDING"/>
    <property type="match status" value="2"/>
</dbReference>
<dbReference type="GO" id="GO:0043041">
    <property type="term" value="P:amino acid activation for nonribosomal peptide biosynthetic process"/>
    <property type="evidence" value="ECO:0007669"/>
    <property type="project" value="TreeGrafter"/>
</dbReference>
<sequence length="2404" mass="260851">MNATPESKGAGARLLGERLRQRSARTERGDGIAPVSRDEPLPLSFSQQRLWLLDRLRPGGTDYLVPVVLRLTGQLRRDDLARALGEVVARHEILRTRYETDGDGNPVQVIDPPAPVPVEFVDLRGRESELEAVLAEEGRRPFDLQAGPVLRARVLRLGDQDHVLSVVLHHIAVDGWSTGLLVRELAESYTTPGSGAEPPIQYADFAAWQREHVSGAKLESGTGYWIEQLDGLPPLELRTDRPRPATWNSLGDTVTFEIPAATAEGIAALGRTHRATPFMAHLAALWAVLSRYSGQTDFAVGTPVAGRTRTETENLIGVFINMLVLRADLGDDPSFAELLDRARGTAIDAYAHQDVPFERLVDALAADRDLSTHPLFQVNLVLQNTEVAGFEANGLTGTELPVISQGAKFDLTWTLEERPDGSVAGEATFPHALFDRATIERLARHYVRALDAVVAAPGTRISDLPLLSRREYDDLVRGPVGTAAEGPCLHERFAAQARERPGALALRAGDTSLSYAELDARANQLAHRLRALGLGREDLVGICLHRSANTVVALLAALKAGCAYLPLDPGHPAERIEYVLDDADARVVVTENALTGHLPSRDGVEHVVLDDPAERERLAAMPVEAPETRSRPADLAYVIYTSGSTGQPKGVQVTHANVVRLLTSTEQEYRFGPDDRWALFHSYAFDVSVWEIWGAFLYGGGLVVVSSSVARSPWELAELLADEEVTVLNQTPSAFHGLVELADRGDPVVDRLGLRLVILAGEPLDVTALAPWWKRFGDSAAAIVNKYGITETTVHTTYRPVVPADLDGDRSPIGHPVRDLTLYILDARMRPVPVGVAGEIYVGGPGVTRGYLGRPGLTASRYVPDPYGEPGARLYRSGDKARFLANGDIGFLGRFDDQVKIRGFRIELGEVESVLSAHADVETAVVVAHQPPAGERRLVTYVLPKDGATLTQSQLRGYANDRLPGYMVPSLFVLLTALPLTVNGKVDRRALPDPDEVSPDLEQAHVAPRTPRERMVAEAWSTALQVDRIGVHDNFFALGGDSIRAVRLIGLLRDAGQQLSVQDLFRHQTVADLARHGGGGDESGEEAGTAPFALVGAADRKRLPPGLADAYPMSVGQAGMVYEMLADPGRNLYHNVTSYLIRDKGAFDEQALRRSVQAIVDRHEVLRTSFDLASYEQPMQLVHAAASPMVTYADLRALSAEDRDERMAEFRRHEHAKAFAVTAAPLVRIGAHRVAEDRWYLTLTECHAVLDGWSHNSIISELLACYRDARAGSVASTDAAPPVRYADFIAQEQRSLKDPRHREFWAGKLDDAERLTIPSAWADPDDTTVYEVSFPLAELGPGLRRLAGHAGASLKSVLLAAHVAVWRFLRGHQRFYCGLVSNGRTEVRGGDEVRGMFLNTVPFLAPEGTATWSDLVRAVFAEEVELWPHRRYPLAEMQRLRPGDGRLLDVVFNYLDFHVLDRDAVDTANSSEISPNEFPLAVSTEGGSLVITARGDAIGRPHGELLSELYRAALTAMAADPHGDARCSLLPPAHRERLLVNGTGPQVPACARAVHELVAEQVTRVPDTVAVRAPDGELTYAGLGERSSAWAAGLRDLGVERGDLVALCLPRGTDLVAAVLGVLSVGAAYVPLDPRHPEGRLSAMMRDASVSAVVTTPAIAATLPDDVPATVAPPSGRPQAAVISPGPDEAACLIHTSGSTGRPKGVLVRHGALTDRVLANGASPGLGADDVVAAVVPFITDVAQLDLFGPLTCGGTVVLAEEDFARDPSSLADLVREAGVTWMQATPTTWQLLVESGWSPPPGFRLVSGGEAMPRALLDRLTGEAEVWDVYGPNEATIFCFGTRIAEDGSRAEWVPARNTSAYVLNPALEPVPAGVPGEVHVGGAGLALGYLDRPGHTAGSFRPDPFTSTPGGRLYATGDLGRCHPDGRIEILGRVDHQVKIRGFRVEVGEVENTLAEHPDVHAAVVHPVSGTDGSPMLGAFLVPEHGALATDELREFAARALPDHLVPSFFVPMEAFPTLPNGKVDRAALPVPDSAHHASAEYVAPEGPEEELLARLWAEVLELDRVGRDEDFFALGGHSLLMMRIIVRLREDHGIDLTFRDFLEQRTVRGIAATVYSSGARSPLLWLSRSGEREPLFCVHPGGGSGHWYRTLADVLAPERPLAAFEWPGLHGDLAPAGNVGDIAGLYLDAMRAARPSGPYHLLGWCGSSGIAWEMAHRLRAAGERVELMLLDPVLDVSERDNEAHLRKLAEFRRAETLFATLHEDRPAAELDAVRAELVTELLDIVDEGGDEIRPEDIGEAWAYRLRSWRSLLEARLSYSFDTYPGTVHLILCDELAQEKHESIHGQSYPDYLRRWRELTSGEVLVHRIAGDHLGVLREPHVTELASTLTELIGHDHGGTTP</sequence>
<feature type="domain" description="Carrier" evidence="6">
    <location>
        <begin position="1007"/>
        <end position="1081"/>
    </location>
</feature>
<dbReference type="SUPFAM" id="SSF47336">
    <property type="entry name" value="ACP-like"/>
    <property type="match status" value="2"/>
</dbReference>
<dbReference type="Pfam" id="PF00975">
    <property type="entry name" value="Thioesterase"/>
    <property type="match status" value="1"/>
</dbReference>
<protein>
    <submittedName>
        <fullName evidence="7">Amino acid adenylation domain-containing protein</fullName>
    </submittedName>
</protein>
<dbReference type="InterPro" id="IPR001242">
    <property type="entry name" value="Condensation_dom"/>
</dbReference>
<evidence type="ECO:0000256" key="4">
    <source>
        <dbReference type="ARBA" id="ARBA00022553"/>
    </source>
</evidence>
<dbReference type="SUPFAM" id="SSF53474">
    <property type="entry name" value="alpha/beta-Hydrolases"/>
    <property type="match status" value="1"/>
</dbReference>
<gene>
    <name evidence="7" type="ORF">JHE00_26450</name>
</gene>
<dbReference type="GO" id="GO:0009239">
    <property type="term" value="P:enterobactin biosynthetic process"/>
    <property type="evidence" value="ECO:0007669"/>
    <property type="project" value="TreeGrafter"/>
</dbReference>
<comment type="similarity">
    <text evidence="2">Belongs to the ATP-dependent AMP-binding enzyme family.</text>
</comment>
<dbReference type="GO" id="GO:0009366">
    <property type="term" value="C:enterobactin synthetase complex"/>
    <property type="evidence" value="ECO:0007669"/>
    <property type="project" value="TreeGrafter"/>
</dbReference>
<dbReference type="GO" id="GO:0005829">
    <property type="term" value="C:cytosol"/>
    <property type="evidence" value="ECO:0007669"/>
    <property type="project" value="TreeGrafter"/>
</dbReference>
<dbReference type="SUPFAM" id="SSF56801">
    <property type="entry name" value="Acetyl-CoA synthetase-like"/>
    <property type="match status" value="2"/>
</dbReference>
<dbReference type="InterPro" id="IPR023213">
    <property type="entry name" value="CAT-like_dom_sf"/>
</dbReference>
<keyword evidence="8" id="KW-1185">Reference proteome</keyword>
<dbReference type="InterPro" id="IPR009081">
    <property type="entry name" value="PP-bd_ACP"/>
</dbReference>
<dbReference type="InterPro" id="IPR001031">
    <property type="entry name" value="Thioesterase"/>
</dbReference>
<dbReference type="CDD" id="cd19531">
    <property type="entry name" value="LCL_NRPS-like"/>
    <property type="match status" value="1"/>
</dbReference>
<evidence type="ECO:0000313" key="8">
    <source>
        <dbReference type="Proteomes" id="UP000635245"/>
    </source>
</evidence>
<dbReference type="GO" id="GO:0072330">
    <property type="term" value="P:monocarboxylic acid biosynthetic process"/>
    <property type="evidence" value="ECO:0007669"/>
    <property type="project" value="UniProtKB-ARBA"/>
</dbReference>
<dbReference type="SUPFAM" id="SSF52777">
    <property type="entry name" value="CoA-dependent acyltransferases"/>
    <property type="match status" value="4"/>
</dbReference>
<dbReference type="Pfam" id="PF13193">
    <property type="entry name" value="AMP-binding_C"/>
    <property type="match status" value="2"/>
</dbReference>
<dbReference type="NCBIfam" id="TIGR01733">
    <property type="entry name" value="AA-adenyl-dom"/>
    <property type="match status" value="2"/>
</dbReference>
<name>A0A934V415_9PSEU</name>
<dbReference type="SMART" id="SM00823">
    <property type="entry name" value="PKS_PP"/>
    <property type="match status" value="2"/>
</dbReference>